<gene>
    <name evidence="2" type="ORF">CR205_01930</name>
</gene>
<evidence type="ECO:0000313" key="2">
    <source>
        <dbReference type="EMBL" id="PYZ97385.1"/>
    </source>
</evidence>
<reference evidence="2 3" key="1">
    <citation type="submission" date="2017-10" db="EMBL/GenBank/DDBJ databases">
        <title>Bacillus sp. nov., a halophilic bacterium isolated from a Yangshapao Lake.</title>
        <authorList>
            <person name="Wang H."/>
        </authorList>
    </citation>
    <scope>NUCLEOTIDE SEQUENCE [LARGE SCALE GENOMIC DNA]</scope>
    <source>
        <strain evidence="2 3">YSP-3</strain>
    </source>
</reference>
<evidence type="ECO:0000256" key="1">
    <source>
        <dbReference type="SAM" id="Phobius"/>
    </source>
</evidence>
<name>A0A2W0HIS8_9BACI</name>
<dbReference type="AlphaFoldDB" id="A0A2W0HIS8"/>
<keyword evidence="1" id="KW-0472">Membrane</keyword>
<protein>
    <submittedName>
        <fullName evidence="2">Uncharacterized protein</fullName>
    </submittedName>
</protein>
<feature type="transmembrane region" description="Helical" evidence="1">
    <location>
        <begin position="67"/>
        <end position="86"/>
    </location>
</feature>
<keyword evidence="1" id="KW-0812">Transmembrane</keyword>
<organism evidence="2 3">
    <name type="scientific">Alteribacter lacisalsi</name>
    <dbReference type="NCBI Taxonomy" id="2045244"/>
    <lineage>
        <taxon>Bacteria</taxon>
        <taxon>Bacillati</taxon>
        <taxon>Bacillota</taxon>
        <taxon>Bacilli</taxon>
        <taxon>Bacillales</taxon>
        <taxon>Bacillaceae</taxon>
        <taxon>Alteribacter</taxon>
    </lineage>
</organism>
<comment type="caution">
    <text evidence="2">The sequence shown here is derived from an EMBL/GenBank/DDBJ whole genome shotgun (WGS) entry which is preliminary data.</text>
</comment>
<accession>A0A2W0HIS8</accession>
<dbReference type="OrthoDB" id="2991597at2"/>
<dbReference type="RefSeq" id="WP_110516408.1">
    <property type="nucleotide sequence ID" value="NZ_PDOF01000001.1"/>
</dbReference>
<sequence>MSRCDHYYSVCRRHQGRNVRIVEHSGRQHAGRIVRVSRSHVFLEPRQPQRWGFGYGWGWGGYGYRPYAYPVALAAISGFALGALLFW</sequence>
<keyword evidence="3" id="KW-1185">Reference proteome</keyword>
<dbReference type="EMBL" id="PDOF01000001">
    <property type="protein sequence ID" value="PYZ97385.1"/>
    <property type="molecule type" value="Genomic_DNA"/>
</dbReference>
<proteinExistence type="predicted"/>
<dbReference type="Proteomes" id="UP000248066">
    <property type="component" value="Unassembled WGS sequence"/>
</dbReference>
<keyword evidence="1" id="KW-1133">Transmembrane helix</keyword>
<evidence type="ECO:0000313" key="3">
    <source>
        <dbReference type="Proteomes" id="UP000248066"/>
    </source>
</evidence>